<gene>
    <name evidence="4" type="ORF">OEZ85_009120</name>
</gene>
<evidence type="ECO:0000313" key="5">
    <source>
        <dbReference type="Proteomes" id="UP001244341"/>
    </source>
</evidence>
<sequence>METDRERPSGGASNLLLPELPGTFIQNLVCNFLDPGLRLSLRETCKALRAKVDAYSTPCCRLNGGRQGLERFHVLSQVSDGVQQLDASQVDPDLSCEAAEQQLPPGAWQKLRQLTCHCKQMVLVKTLVECSPRHLTSIVISARRGNWQHAGLLLQQLQRLPSLASLELALPPQHKLDELLAGLTQLRALTLTAAPRSSRDGNHWPLIPLLGASNNKAAKVDAAFWGGAICPLVQLTSLTLALPLCGTAALQLAPLARLASLHCCCAREQLPDLIEQLPVLQALTSLALDAKVGRRLSPAAMLQQSNVAPDLAPLGQLTRLVQLQLNIQQPLDLAALLPLSACRKLTHLGVSRLHLSLPWRGAELSPACAAAADAAEAALVAAVMAGQAAVPLAQVLLTKPGAAHAAPLNVEGVSGSCLPLLPALAELKVSGVVGRLPLAVLGPGLQELCIQGFKRVWSHHKGYGAADDQMDALMDVLAAGPAGVGGPPAAAAAAGGPPGAAAAVAGDLAGLGGAAGPAAQPPAAAAGAGRALLDSLVSLTVLMRGSGSVPGGLPHMPRLRRLCFYDDYDLRIPGRPLAASYDQKEDHQLWINQCDVQEITLAGSYILGGFFDGNALLKAKAQFRQLRRWVFRDCADLSAGHLAALLAVRVAPVVVLEGSSVLTHNDVRQLLALNPGCVTDVQWAAHVPPLPCREAAGRDFMAGVMGMDFLGPWEPAGLAGGPEEELQQQQQAEMAEMDEQQMNAAVQQLEDQVQGLFPPPWAAAAQQQQQQQQGGNAGVGGGVQAAPVPPPPAAAAAGGEGGAGAAAGGGQQPEVALWGEAADDNGDDEAHFDPMDAAADGDMVE</sequence>
<feature type="region of interest" description="Disordered" evidence="3">
    <location>
        <begin position="762"/>
        <end position="845"/>
    </location>
</feature>
<organism evidence="4 5">
    <name type="scientific">Tetradesmus obliquus</name>
    <name type="common">Green alga</name>
    <name type="synonym">Acutodesmus obliquus</name>
    <dbReference type="NCBI Taxonomy" id="3088"/>
    <lineage>
        <taxon>Eukaryota</taxon>
        <taxon>Viridiplantae</taxon>
        <taxon>Chlorophyta</taxon>
        <taxon>core chlorophytes</taxon>
        <taxon>Chlorophyceae</taxon>
        <taxon>CS clade</taxon>
        <taxon>Sphaeropleales</taxon>
        <taxon>Scenedesmaceae</taxon>
        <taxon>Tetradesmus</taxon>
    </lineage>
</organism>
<dbReference type="EMBL" id="CP126208">
    <property type="protein sequence ID" value="WIA09741.1"/>
    <property type="molecule type" value="Genomic_DNA"/>
</dbReference>
<protein>
    <recommendedName>
        <fullName evidence="6">F-box domain-containing protein</fullName>
    </recommendedName>
</protein>
<evidence type="ECO:0008006" key="6">
    <source>
        <dbReference type="Google" id="ProtNLM"/>
    </source>
</evidence>
<evidence type="ECO:0000256" key="2">
    <source>
        <dbReference type="SAM" id="Coils"/>
    </source>
</evidence>
<evidence type="ECO:0000256" key="3">
    <source>
        <dbReference type="SAM" id="MobiDB-lite"/>
    </source>
</evidence>
<feature type="coiled-coil region" evidence="2">
    <location>
        <begin position="723"/>
        <end position="752"/>
    </location>
</feature>
<dbReference type="Gene3D" id="3.80.10.10">
    <property type="entry name" value="Ribonuclease Inhibitor"/>
    <property type="match status" value="1"/>
</dbReference>
<accession>A0ABY8TN29</accession>
<feature type="compositionally biased region" description="Low complexity" evidence="3">
    <location>
        <begin position="762"/>
        <end position="774"/>
    </location>
</feature>
<dbReference type="InterPro" id="IPR032675">
    <property type="entry name" value="LRR_dom_sf"/>
</dbReference>
<reference evidence="4 5" key="1">
    <citation type="submission" date="2023-05" db="EMBL/GenBank/DDBJ databases">
        <title>A 100% complete, gapless, phased diploid assembly of the Scenedesmus obliquus UTEX 3031 genome.</title>
        <authorList>
            <person name="Biondi T.C."/>
            <person name="Hanschen E.R."/>
            <person name="Kwon T."/>
            <person name="Eng W."/>
            <person name="Kruse C.P.S."/>
            <person name="Koehler S.I."/>
            <person name="Kunde Y."/>
            <person name="Gleasner C.D."/>
            <person name="You Mak K.T."/>
            <person name="Polle J."/>
            <person name="Hovde B.T."/>
            <person name="Starkenburg S.R."/>
        </authorList>
    </citation>
    <scope>NUCLEOTIDE SEQUENCE [LARGE SCALE GENOMIC DNA]</scope>
    <source>
        <strain evidence="4 5">DOE0152z</strain>
    </source>
</reference>
<name>A0ABY8TN29_TETOB</name>
<feature type="compositionally biased region" description="Gly residues" evidence="3">
    <location>
        <begin position="798"/>
        <end position="811"/>
    </location>
</feature>
<evidence type="ECO:0000313" key="4">
    <source>
        <dbReference type="EMBL" id="WIA09741.1"/>
    </source>
</evidence>
<dbReference type="Proteomes" id="UP001244341">
    <property type="component" value="Chromosome 1b"/>
</dbReference>
<comment type="subcellular location">
    <subcellularLocation>
        <location evidence="1">Cytoplasm</location>
        <location evidence="1">Cytoskeleton</location>
        <location evidence="1">Cilium axoneme</location>
    </subcellularLocation>
</comment>
<dbReference type="SUPFAM" id="SSF52058">
    <property type="entry name" value="L domain-like"/>
    <property type="match status" value="1"/>
</dbReference>
<keyword evidence="2" id="KW-0175">Coiled coil</keyword>
<keyword evidence="5" id="KW-1185">Reference proteome</keyword>
<proteinExistence type="predicted"/>
<evidence type="ECO:0000256" key="1">
    <source>
        <dbReference type="ARBA" id="ARBA00004430"/>
    </source>
</evidence>